<evidence type="ECO:0000256" key="3">
    <source>
        <dbReference type="SAM" id="SignalP"/>
    </source>
</evidence>
<evidence type="ECO:0000313" key="5">
    <source>
        <dbReference type="EMBL" id="KAG2500690.1"/>
    </source>
</evidence>
<proteinExistence type="inferred from homology"/>
<gene>
    <name evidence="5" type="ORF">HYH03_001456</name>
</gene>
<sequence length="461" mass="52896">MTRTHPAAAAAILVAAAALLLCIAPAACARSSKLATKDAVSGLQQLRRAHGSHNWELEVDRLPQPPRLSPLFNATDLSELFEENLEADLLPWRSRALDTGALLKWAKVLAPGTGSREESSVRLIMIKDGRLGFPLMDNPDGRLCPGHCDHMLALILQDLHRWIAEEPDKWPNVLFLLNVRDRSICEHPAKPWDNATTESCAAPVFSLIKQWGQTKDEDILVPVTTGKANWTLYNFPWDEKVDQAVFRGRAYCHSRYFFYTNRTCSRTYFAAQAQKSKEWREHVDVGVLSGDDAVSREVVIDGRRFNLRTVGFLPFSESARFRYTLNLDGITASYRLAKLLSLNSVVLKQASPWIEWYYRSLVPNVHYVSFWEHSRDDVLYVIDSLRRQSDKSLQAMASRGQEFAYHYLRPEARKLYWRQALTEYRKLFGEDMDQYIDKQELPAPLHPKDMNVDLTRYLRRA</sequence>
<protein>
    <recommendedName>
        <fullName evidence="4">Glycosyl transferase CAP10 domain-containing protein</fullName>
    </recommendedName>
</protein>
<comment type="similarity">
    <text evidence="1">Belongs to the glycosyltransferase 90 family.</text>
</comment>
<dbReference type="GO" id="GO:0016740">
    <property type="term" value="F:transferase activity"/>
    <property type="evidence" value="ECO:0007669"/>
    <property type="project" value="UniProtKB-KW"/>
</dbReference>
<keyword evidence="6" id="KW-1185">Reference proteome</keyword>
<comment type="caution">
    <text evidence="5">The sequence shown here is derived from an EMBL/GenBank/DDBJ whole genome shotgun (WGS) entry which is preliminary data.</text>
</comment>
<accession>A0A835YLE1</accession>
<evidence type="ECO:0000256" key="2">
    <source>
        <dbReference type="ARBA" id="ARBA00022679"/>
    </source>
</evidence>
<organism evidence="5 6">
    <name type="scientific">Edaphochlamys debaryana</name>
    <dbReference type="NCBI Taxonomy" id="47281"/>
    <lineage>
        <taxon>Eukaryota</taxon>
        <taxon>Viridiplantae</taxon>
        <taxon>Chlorophyta</taxon>
        <taxon>core chlorophytes</taxon>
        <taxon>Chlorophyceae</taxon>
        <taxon>CS clade</taxon>
        <taxon>Chlamydomonadales</taxon>
        <taxon>Chlamydomonadales incertae sedis</taxon>
        <taxon>Edaphochlamys</taxon>
    </lineage>
</organism>
<dbReference type="EMBL" id="JAEHOE010000003">
    <property type="protein sequence ID" value="KAG2500690.1"/>
    <property type="molecule type" value="Genomic_DNA"/>
</dbReference>
<feature type="domain" description="Glycosyl transferase CAP10" evidence="4">
    <location>
        <begin position="169"/>
        <end position="431"/>
    </location>
</feature>
<reference evidence="5" key="1">
    <citation type="journal article" date="2020" name="bioRxiv">
        <title>Comparative genomics of Chlamydomonas.</title>
        <authorList>
            <person name="Craig R.J."/>
            <person name="Hasan A.R."/>
            <person name="Ness R.W."/>
            <person name="Keightley P.D."/>
        </authorList>
    </citation>
    <scope>NUCLEOTIDE SEQUENCE</scope>
    <source>
        <strain evidence="5">CCAP 11/70</strain>
    </source>
</reference>
<evidence type="ECO:0000313" key="6">
    <source>
        <dbReference type="Proteomes" id="UP000612055"/>
    </source>
</evidence>
<evidence type="ECO:0000259" key="4">
    <source>
        <dbReference type="SMART" id="SM00672"/>
    </source>
</evidence>
<name>A0A835YLE1_9CHLO</name>
<dbReference type="Proteomes" id="UP000612055">
    <property type="component" value="Unassembled WGS sequence"/>
</dbReference>
<dbReference type="InterPro" id="IPR006598">
    <property type="entry name" value="CAP10"/>
</dbReference>
<feature type="chain" id="PRO_5032757179" description="Glycosyl transferase CAP10 domain-containing protein" evidence="3">
    <location>
        <begin position="30"/>
        <end position="461"/>
    </location>
</feature>
<dbReference type="InterPro" id="IPR051091">
    <property type="entry name" value="O-Glucosyltr/Glycosyltrsf_90"/>
</dbReference>
<dbReference type="OrthoDB" id="541052at2759"/>
<keyword evidence="3" id="KW-0732">Signal</keyword>
<dbReference type="Pfam" id="PF05686">
    <property type="entry name" value="Glyco_transf_90"/>
    <property type="match status" value="1"/>
</dbReference>
<evidence type="ECO:0000256" key="1">
    <source>
        <dbReference type="ARBA" id="ARBA00010118"/>
    </source>
</evidence>
<feature type="signal peptide" evidence="3">
    <location>
        <begin position="1"/>
        <end position="29"/>
    </location>
</feature>
<keyword evidence="2" id="KW-0808">Transferase</keyword>
<dbReference type="PANTHER" id="PTHR12203">
    <property type="entry name" value="KDEL LYS-ASP-GLU-LEU CONTAINING - RELATED"/>
    <property type="match status" value="1"/>
</dbReference>
<dbReference type="PANTHER" id="PTHR12203:SF35">
    <property type="entry name" value="PROTEIN O-GLUCOSYLTRANSFERASE 1"/>
    <property type="match status" value="1"/>
</dbReference>
<dbReference type="AlphaFoldDB" id="A0A835YLE1"/>
<dbReference type="SMART" id="SM00672">
    <property type="entry name" value="CAP10"/>
    <property type="match status" value="1"/>
</dbReference>